<evidence type="ECO:0000313" key="1">
    <source>
        <dbReference type="EMBL" id="AIL63577.1"/>
    </source>
</evidence>
<accession>A0A077FDK3</accession>
<sequence>MKYFLFLVFVLGALRSDYKETSLDEEAEHWCSHELHRHVMVKVGRLLEF</sequence>
<dbReference type="HOGENOM" id="CLU_3139721_0_0_6"/>
<protein>
    <submittedName>
        <fullName evidence="1">Uncharacterized protein</fullName>
    </submittedName>
</protein>
<name>A0A077FDK3_9PSED</name>
<dbReference type="EMBL" id="CP009048">
    <property type="protein sequence ID" value="AIL63577.1"/>
    <property type="molecule type" value="Genomic_DNA"/>
</dbReference>
<proteinExistence type="predicted"/>
<dbReference type="KEGG" id="palk:PSAKL28_44350"/>
<organism evidence="1 2">
    <name type="scientific">Pseudomonas alkylphenolica</name>
    <dbReference type="NCBI Taxonomy" id="237609"/>
    <lineage>
        <taxon>Bacteria</taxon>
        <taxon>Pseudomonadati</taxon>
        <taxon>Pseudomonadota</taxon>
        <taxon>Gammaproteobacteria</taxon>
        <taxon>Pseudomonadales</taxon>
        <taxon>Pseudomonadaceae</taxon>
        <taxon>Pseudomonas</taxon>
    </lineage>
</organism>
<reference evidence="1 2" key="1">
    <citation type="submission" date="2014-07" db="EMBL/GenBank/DDBJ databases">
        <authorList>
            <person name="Lee K."/>
            <person name="Lim J.Y."/>
            <person name="Hwang I."/>
        </authorList>
    </citation>
    <scope>NUCLEOTIDE SEQUENCE [LARGE SCALE GENOMIC DNA]</scope>
    <source>
        <strain evidence="1 2">KL28</strain>
    </source>
</reference>
<gene>
    <name evidence="1" type="ORF">PSAKL28_44350</name>
</gene>
<dbReference type="AlphaFoldDB" id="A0A077FDK3"/>
<dbReference type="Proteomes" id="UP000028931">
    <property type="component" value="Chromosome"/>
</dbReference>
<evidence type="ECO:0000313" key="2">
    <source>
        <dbReference type="Proteomes" id="UP000028931"/>
    </source>
</evidence>